<keyword evidence="1" id="KW-0812">Transmembrane</keyword>
<dbReference type="Proteomes" id="UP001642409">
    <property type="component" value="Unassembled WGS sequence"/>
</dbReference>
<accession>A0AA86NCZ9</accession>
<sequence length="321" mass="38197">MLKLQVINTIEAVNIKNINITVANCSLIHIRLNYAQCIIAKINHTTIKIEFNWNLSHYQFLLIYNVHKIIFYYQVIIQVRQQLGNIHHLARLQIFEASFKTMWYFLQIFNMFLYVFMQILLIVIFLLRNQFFGLFSGLCICSICYFACYHVKYLVFFASCVFFDQYFTLNLLEVVTRGLKYVVYEHVLVDYVKVFFDEQVLFIAVFQIFEVVGGDEFKVQLLVHFEFIVVQNVHSEEVHAEYLIVLGEDSVVPFCFVSGQVAYQFELFIFKFEELVVQNSENRLILNQNPFRTAFFVKKRLHNLQLKSYFVIHCFQEENAL</sequence>
<keyword evidence="1" id="KW-1133">Transmembrane helix</keyword>
<proteinExistence type="predicted"/>
<evidence type="ECO:0000313" key="2">
    <source>
        <dbReference type="EMBL" id="CAI9917527.1"/>
    </source>
</evidence>
<reference evidence="3 4" key="2">
    <citation type="submission" date="2024-07" db="EMBL/GenBank/DDBJ databases">
        <authorList>
            <person name="Akdeniz Z."/>
        </authorList>
    </citation>
    <scope>NUCLEOTIDE SEQUENCE [LARGE SCALE GENOMIC DNA]</scope>
</reference>
<reference evidence="2" key="1">
    <citation type="submission" date="2023-06" db="EMBL/GenBank/DDBJ databases">
        <authorList>
            <person name="Kurt Z."/>
        </authorList>
    </citation>
    <scope>NUCLEOTIDE SEQUENCE</scope>
</reference>
<dbReference type="AlphaFoldDB" id="A0AA86NCZ9"/>
<organism evidence="2">
    <name type="scientific">Hexamita inflata</name>
    <dbReference type="NCBI Taxonomy" id="28002"/>
    <lineage>
        <taxon>Eukaryota</taxon>
        <taxon>Metamonada</taxon>
        <taxon>Diplomonadida</taxon>
        <taxon>Hexamitidae</taxon>
        <taxon>Hexamitinae</taxon>
        <taxon>Hexamita</taxon>
    </lineage>
</organism>
<feature type="transmembrane region" description="Helical" evidence="1">
    <location>
        <begin position="131"/>
        <end position="149"/>
    </location>
</feature>
<protein>
    <submittedName>
        <fullName evidence="3">Hypothetical_protein</fullName>
    </submittedName>
</protein>
<name>A0AA86NCZ9_9EUKA</name>
<dbReference type="EMBL" id="CAXDID020000320">
    <property type="protein sequence ID" value="CAL6076677.1"/>
    <property type="molecule type" value="Genomic_DNA"/>
</dbReference>
<comment type="caution">
    <text evidence="2">The sequence shown here is derived from an EMBL/GenBank/DDBJ whole genome shotgun (WGS) entry which is preliminary data.</text>
</comment>
<keyword evidence="1" id="KW-0472">Membrane</keyword>
<dbReference type="EMBL" id="CATOUU010000132">
    <property type="protein sequence ID" value="CAI9917527.1"/>
    <property type="molecule type" value="Genomic_DNA"/>
</dbReference>
<keyword evidence="4" id="KW-1185">Reference proteome</keyword>
<gene>
    <name evidence="2" type="ORF">HINF_LOCUS5172</name>
    <name evidence="3" type="ORF">HINF_LOCUS57807</name>
</gene>
<feature type="transmembrane region" description="Helical" evidence="1">
    <location>
        <begin position="103"/>
        <end position="125"/>
    </location>
</feature>
<evidence type="ECO:0000313" key="4">
    <source>
        <dbReference type="Proteomes" id="UP001642409"/>
    </source>
</evidence>
<evidence type="ECO:0000313" key="3">
    <source>
        <dbReference type="EMBL" id="CAL6076677.1"/>
    </source>
</evidence>
<evidence type="ECO:0000256" key="1">
    <source>
        <dbReference type="SAM" id="Phobius"/>
    </source>
</evidence>